<reference evidence="2 3" key="1">
    <citation type="submission" date="2016-01" db="EMBL/GenBank/DDBJ databases">
        <authorList>
            <person name="Oliw E.H."/>
        </authorList>
    </citation>
    <scope>NUCLEOTIDE SEQUENCE [LARGE SCALE GENOMIC DNA]</scope>
    <source>
        <strain evidence="2 3">MJR8628B</strain>
    </source>
</reference>
<protein>
    <submittedName>
        <fullName evidence="2">Uncharacterized protein</fullName>
    </submittedName>
</protein>
<sequence length="95" mass="11233">MALHDELMMWTWIFPSSCLPRRFWIRRGGTVWWRRIAIYENLRCGRIRIAANDPATVGVICRECEESCRTANHNHRDRAGKHPKRTIERSLTARA</sequence>
<comment type="caution">
    <text evidence="2">The sequence shown here is derived from an EMBL/GenBank/DDBJ whole genome shotgun (WGS) entry which is preliminary data.</text>
</comment>
<feature type="region of interest" description="Disordered" evidence="1">
    <location>
        <begin position="71"/>
        <end position="95"/>
    </location>
</feature>
<gene>
    <name evidence="2" type="ORF">HMPREF3196_01913</name>
</gene>
<evidence type="ECO:0000313" key="3">
    <source>
        <dbReference type="Proteomes" id="UP000070092"/>
    </source>
</evidence>
<organism evidence="2 3">
    <name type="scientific">Bifidobacterium bifidum</name>
    <dbReference type="NCBI Taxonomy" id="1681"/>
    <lineage>
        <taxon>Bacteria</taxon>
        <taxon>Bacillati</taxon>
        <taxon>Actinomycetota</taxon>
        <taxon>Actinomycetes</taxon>
        <taxon>Bifidobacteriales</taxon>
        <taxon>Bifidobacteriaceae</taxon>
        <taxon>Bifidobacterium</taxon>
    </lineage>
</organism>
<dbReference type="AlphaFoldDB" id="A0A133KL02"/>
<proteinExistence type="predicted"/>
<feature type="compositionally biased region" description="Basic residues" evidence="1">
    <location>
        <begin position="72"/>
        <end position="84"/>
    </location>
</feature>
<dbReference type="Proteomes" id="UP000070092">
    <property type="component" value="Unassembled WGS sequence"/>
</dbReference>
<evidence type="ECO:0000313" key="2">
    <source>
        <dbReference type="EMBL" id="KWZ80202.1"/>
    </source>
</evidence>
<dbReference type="EMBL" id="LRPO01000051">
    <property type="protein sequence ID" value="KWZ80202.1"/>
    <property type="molecule type" value="Genomic_DNA"/>
</dbReference>
<evidence type="ECO:0000256" key="1">
    <source>
        <dbReference type="SAM" id="MobiDB-lite"/>
    </source>
</evidence>
<name>A0A133KL02_BIFBI</name>
<accession>A0A133KL02</accession>